<sequence length="324" mass="37435">MSSIYKMNQPMKFHSNVALETILNSSQKKSKVNNTACNSARPKPLKNSLNNSSQIMLECPHIAHQIYSTPKRANSVCVEDSKSKQTLALSKLKQTPQKAIKQQQPDPEPEFNVRPFEEVVQIIDCIKEMSEYMTKKRDYDVIYYDTLIKNTAFASFSSDDMNSLIQALKIEALSNLKQIDTIQANSEASNHTPHLIFPQLRRFENNILINATSFNTLTDLLKFAEFVTEARKKLPVLFPKETEKFEQFCIRNILESENFVTNLCELAEKLIERNETEAIEKIQEHTLLEQKFIEQMKETWTMKEAEALVGWISQKRQPFDYGLL</sequence>
<feature type="compositionally biased region" description="Polar residues" evidence="1">
    <location>
        <begin position="28"/>
        <end position="38"/>
    </location>
</feature>
<keyword evidence="4" id="KW-1185">Reference proteome</keyword>
<feature type="region of interest" description="Disordered" evidence="1">
    <location>
        <begin position="92"/>
        <end position="111"/>
    </location>
</feature>
<evidence type="ECO:0000313" key="3">
    <source>
        <dbReference type="EMBL" id="CAL6048512.1"/>
    </source>
</evidence>
<organism evidence="2">
    <name type="scientific">Hexamita inflata</name>
    <dbReference type="NCBI Taxonomy" id="28002"/>
    <lineage>
        <taxon>Eukaryota</taxon>
        <taxon>Metamonada</taxon>
        <taxon>Diplomonadida</taxon>
        <taxon>Hexamitidae</taxon>
        <taxon>Hexamitinae</taxon>
        <taxon>Hexamita</taxon>
    </lineage>
</organism>
<dbReference type="AlphaFoldDB" id="A0AA86PTQ3"/>
<dbReference type="EMBL" id="CATOUU010000688">
    <property type="protein sequence ID" value="CAI9941300.1"/>
    <property type="molecule type" value="Genomic_DNA"/>
</dbReference>
<reference evidence="3 4" key="2">
    <citation type="submission" date="2024-07" db="EMBL/GenBank/DDBJ databases">
        <authorList>
            <person name="Akdeniz Z."/>
        </authorList>
    </citation>
    <scope>NUCLEOTIDE SEQUENCE [LARGE SCALE GENOMIC DNA]</scope>
</reference>
<dbReference type="Proteomes" id="UP001642409">
    <property type="component" value="Unassembled WGS sequence"/>
</dbReference>
<evidence type="ECO:0000313" key="2">
    <source>
        <dbReference type="EMBL" id="CAI9941300.1"/>
    </source>
</evidence>
<gene>
    <name evidence="2" type="ORF">HINF_LOCUS28945</name>
    <name evidence="3" type="ORF">HINF_LOCUS42728</name>
</gene>
<dbReference type="EMBL" id="CAXDID020000175">
    <property type="protein sequence ID" value="CAL6048512.1"/>
    <property type="molecule type" value="Genomic_DNA"/>
</dbReference>
<comment type="caution">
    <text evidence="2">The sequence shown here is derived from an EMBL/GenBank/DDBJ whole genome shotgun (WGS) entry which is preliminary data.</text>
</comment>
<accession>A0AA86PTQ3</accession>
<name>A0AA86PTQ3_9EUKA</name>
<proteinExistence type="predicted"/>
<feature type="region of interest" description="Disordered" evidence="1">
    <location>
        <begin position="28"/>
        <end position="47"/>
    </location>
</feature>
<reference evidence="2" key="1">
    <citation type="submission" date="2023-06" db="EMBL/GenBank/DDBJ databases">
        <authorList>
            <person name="Kurt Z."/>
        </authorList>
    </citation>
    <scope>NUCLEOTIDE SEQUENCE</scope>
</reference>
<evidence type="ECO:0000313" key="4">
    <source>
        <dbReference type="Proteomes" id="UP001642409"/>
    </source>
</evidence>
<protein>
    <submittedName>
        <fullName evidence="3">Hypothetical_protein</fullName>
    </submittedName>
</protein>
<evidence type="ECO:0000256" key="1">
    <source>
        <dbReference type="SAM" id="MobiDB-lite"/>
    </source>
</evidence>
<feature type="compositionally biased region" description="Polar residues" evidence="1">
    <location>
        <begin position="92"/>
        <end position="105"/>
    </location>
</feature>